<reference evidence="7 8" key="1">
    <citation type="submission" date="2014-12" db="EMBL/GenBank/DDBJ databases">
        <title>Genome assembly of Enhygromyxa salina DSM 15201.</title>
        <authorList>
            <person name="Sharma G."/>
            <person name="Subramanian S."/>
        </authorList>
    </citation>
    <scope>NUCLEOTIDE SEQUENCE [LARGE SCALE GENOMIC DNA]</scope>
    <source>
        <strain evidence="7 8">DSM 15201</strain>
    </source>
</reference>
<proteinExistence type="predicted"/>
<dbReference type="AlphaFoldDB" id="A0A0C2D8W4"/>
<dbReference type="InterPro" id="IPR055438">
    <property type="entry name" value="AstE_AspA_cat"/>
</dbReference>
<sequence length="350" mass="38303">MKVSTHRQHHVQIVESFDLAEFEPGSTTKLRVSMVGNGIGGLISLPVVILRGVEPGPVMGLTAAIHGNELNGMRVIQKVIAHVKPSRIRGTVICVPVVNVPGYLNNTRHFNDGYDLNRVMPGKRGGTNSQVYAHRFMERIVSHFDYMIDLHTASFGRINTLYVRADMTNPDTAWMALCQQPQIVLHNKGADGTLRGAAMDRGVKSITVEVGNPNAFQSDMVDDGATGVLNVLSRLKMIEDSEHQHPGEPVVCVSSYWMYTEVGGVLEVYPQLAARIRKGEVVACVRDIYGDLIEEYRAPEDGIIIGRSTHPVNQTGSRVIHLGIEGTIDQHNHAYAPDGSTDPDLPNGTD</sequence>
<feature type="region of interest" description="Disordered" evidence="5">
    <location>
        <begin position="331"/>
        <end position="350"/>
    </location>
</feature>
<evidence type="ECO:0000256" key="2">
    <source>
        <dbReference type="ARBA" id="ARBA00022723"/>
    </source>
</evidence>
<evidence type="ECO:0000256" key="3">
    <source>
        <dbReference type="ARBA" id="ARBA00022801"/>
    </source>
</evidence>
<dbReference type="PANTHER" id="PTHR37326:SF1">
    <property type="entry name" value="BLL3975 PROTEIN"/>
    <property type="match status" value="1"/>
</dbReference>
<accession>A0A0C2D8W4</accession>
<keyword evidence="2" id="KW-0479">Metal-binding</keyword>
<evidence type="ECO:0000313" key="7">
    <source>
        <dbReference type="EMBL" id="KIG18055.1"/>
    </source>
</evidence>
<dbReference type="PIRSF" id="PIRSF039012">
    <property type="entry name" value="ASP"/>
    <property type="match status" value="1"/>
</dbReference>
<comment type="caution">
    <text evidence="7">The sequence shown here is derived from an EMBL/GenBank/DDBJ whole genome shotgun (WGS) entry which is preliminary data.</text>
</comment>
<keyword evidence="4" id="KW-0862">Zinc</keyword>
<feature type="domain" description="Succinylglutamate desuccinylase/Aspartoacylase catalytic" evidence="6">
    <location>
        <begin position="56"/>
        <end position="233"/>
    </location>
</feature>
<organism evidence="7 8">
    <name type="scientific">Enhygromyxa salina</name>
    <dbReference type="NCBI Taxonomy" id="215803"/>
    <lineage>
        <taxon>Bacteria</taxon>
        <taxon>Pseudomonadati</taxon>
        <taxon>Myxococcota</taxon>
        <taxon>Polyangia</taxon>
        <taxon>Nannocystales</taxon>
        <taxon>Nannocystaceae</taxon>
        <taxon>Enhygromyxa</taxon>
    </lineage>
</organism>
<dbReference type="CDD" id="cd06251">
    <property type="entry name" value="M14_ASTE_ASPA-like"/>
    <property type="match status" value="1"/>
</dbReference>
<dbReference type="EMBL" id="JMCC02000015">
    <property type="protein sequence ID" value="KIG18055.1"/>
    <property type="molecule type" value="Genomic_DNA"/>
</dbReference>
<name>A0A0C2D8W4_9BACT</name>
<dbReference type="GO" id="GO:0046872">
    <property type="term" value="F:metal ion binding"/>
    <property type="evidence" value="ECO:0007669"/>
    <property type="project" value="UniProtKB-KW"/>
</dbReference>
<keyword evidence="3" id="KW-0378">Hydrolase</keyword>
<dbReference type="Pfam" id="PF24827">
    <property type="entry name" value="AstE_AspA_cat"/>
    <property type="match status" value="1"/>
</dbReference>
<dbReference type="SUPFAM" id="SSF53187">
    <property type="entry name" value="Zn-dependent exopeptidases"/>
    <property type="match status" value="1"/>
</dbReference>
<dbReference type="Gene3D" id="3.40.630.10">
    <property type="entry name" value="Zn peptidases"/>
    <property type="match status" value="1"/>
</dbReference>
<protein>
    <submittedName>
        <fullName evidence="7">Putative deacylase</fullName>
    </submittedName>
</protein>
<dbReference type="GO" id="GO:0016788">
    <property type="term" value="F:hydrolase activity, acting on ester bonds"/>
    <property type="evidence" value="ECO:0007669"/>
    <property type="project" value="InterPro"/>
</dbReference>
<dbReference type="Proteomes" id="UP000031599">
    <property type="component" value="Unassembled WGS sequence"/>
</dbReference>
<evidence type="ECO:0000313" key="8">
    <source>
        <dbReference type="Proteomes" id="UP000031599"/>
    </source>
</evidence>
<dbReference type="InterPro" id="IPR043795">
    <property type="entry name" value="N-alpha-Ac-DABA-like"/>
</dbReference>
<dbReference type="GO" id="GO:0016811">
    <property type="term" value="F:hydrolase activity, acting on carbon-nitrogen (but not peptide) bonds, in linear amides"/>
    <property type="evidence" value="ECO:0007669"/>
    <property type="project" value="InterPro"/>
</dbReference>
<comment type="cofactor">
    <cofactor evidence="1">
        <name>Zn(2+)</name>
        <dbReference type="ChEBI" id="CHEBI:29105"/>
    </cofactor>
</comment>
<evidence type="ECO:0000256" key="4">
    <source>
        <dbReference type="ARBA" id="ARBA00022833"/>
    </source>
</evidence>
<evidence type="ECO:0000256" key="5">
    <source>
        <dbReference type="SAM" id="MobiDB-lite"/>
    </source>
</evidence>
<dbReference type="RefSeq" id="WP_146658252.1">
    <property type="nucleotide sequence ID" value="NZ_JMCC02000015.1"/>
</dbReference>
<gene>
    <name evidence="7" type="ORF">DB30_01942</name>
</gene>
<evidence type="ECO:0000256" key="1">
    <source>
        <dbReference type="ARBA" id="ARBA00001947"/>
    </source>
</evidence>
<dbReference type="InterPro" id="IPR053138">
    <property type="entry name" value="N-alpha-Ac-DABA_deacetylase"/>
</dbReference>
<dbReference type="PANTHER" id="PTHR37326">
    <property type="entry name" value="BLL3975 PROTEIN"/>
    <property type="match status" value="1"/>
</dbReference>
<evidence type="ECO:0000259" key="6">
    <source>
        <dbReference type="Pfam" id="PF24827"/>
    </source>
</evidence>